<organism evidence="2 3">
    <name type="scientific">Canariomyces notabilis</name>
    <dbReference type="NCBI Taxonomy" id="2074819"/>
    <lineage>
        <taxon>Eukaryota</taxon>
        <taxon>Fungi</taxon>
        <taxon>Dikarya</taxon>
        <taxon>Ascomycota</taxon>
        <taxon>Pezizomycotina</taxon>
        <taxon>Sordariomycetes</taxon>
        <taxon>Sordariomycetidae</taxon>
        <taxon>Sordariales</taxon>
        <taxon>Chaetomiaceae</taxon>
        <taxon>Canariomyces</taxon>
    </lineage>
</organism>
<evidence type="ECO:0000256" key="1">
    <source>
        <dbReference type="SAM" id="Phobius"/>
    </source>
</evidence>
<keyword evidence="3" id="KW-1185">Reference proteome</keyword>
<feature type="transmembrane region" description="Helical" evidence="1">
    <location>
        <begin position="12"/>
        <end position="29"/>
    </location>
</feature>
<reference evidence="2" key="1">
    <citation type="journal article" date="2023" name="Mol. Phylogenet. Evol.">
        <title>Genome-scale phylogeny and comparative genomics of the fungal order Sordariales.</title>
        <authorList>
            <person name="Hensen N."/>
            <person name="Bonometti L."/>
            <person name="Westerberg I."/>
            <person name="Brannstrom I.O."/>
            <person name="Guillou S."/>
            <person name="Cros-Aarteil S."/>
            <person name="Calhoun S."/>
            <person name="Haridas S."/>
            <person name="Kuo A."/>
            <person name="Mondo S."/>
            <person name="Pangilinan J."/>
            <person name="Riley R."/>
            <person name="LaButti K."/>
            <person name="Andreopoulos B."/>
            <person name="Lipzen A."/>
            <person name="Chen C."/>
            <person name="Yan M."/>
            <person name="Daum C."/>
            <person name="Ng V."/>
            <person name="Clum A."/>
            <person name="Steindorff A."/>
            <person name="Ohm R.A."/>
            <person name="Martin F."/>
            <person name="Silar P."/>
            <person name="Natvig D.O."/>
            <person name="Lalanne C."/>
            <person name="Gautier V."/>
            <person name="Ament-Velasquez S.L."/>
            <person name="Kruys A."/>
            <person name="Hutchinson M.I."/>
            <person name="Powell A.J."/>
            <person name="Barry K."/>
            <person name="Miller A.N."/>
            <person name="Grigoriev I.V."/>
            <person name="Debuchy R."/>
            <person name="Gladieux P."/>
            <person name="Hiltunen Thoren M."/>
            <person name="Johannesson H."/>
        </authorList>
    </citation>
    <scope>NUCLEOTIDE SEQUENCE</scope>
    <source>
        <strain evidence="2">CBS 508.74</strain>
    </source>
</reference>
<accession>A0AAN6T7U1</accession>
<keyword evidence="1" id="KW-0812">Transmembrane</keyword>
<dbReference type="GeneID" id="89940561"/>
<proteinExistence type="predicted"/>
<name>A0AAN6T7U1_9PEZI</name>
<protein>
    <submittedName>
        <fullName evidence="2">Uncharacterized protein</fullName>
    </submittedName>
</protein>
<sequence>MQDDITDYQVAQAAAAFVLLSLLQFLYAWREPITSLFRSVNNDRATWRLWPDPFQCSCCLVELCVGISLAVLFGLARGGRLAHTPEIFLAWKGVPILSAEIFLVRRSSPVTLGQD</sequence>
<reference evidence="2" key="2">
    <citation type="submission" date="2023-05" db="EMBL/GenBank/DDBJ databases">
        <authorList>
            <consortium name="Lawrence Berkeley National Laboratory"/>
            <person name="Steindorff A."/>
            <person name="Hensen N."/>
            <person name="Bonometti L."/>
            <person name="Westerberg I."/>
            <person name="Brannstrom I.O."/>
            <person name="Guillou S."/>
            <person name="Cros-Aarteil S."/>
            <person name="Calhoun S."/>
            <person name="Haridas S."/>
            <person name="Kuo A."/>
            <person name="Mondo S."/>
            <person name="Pangilinan J."/>
            <person name="Riley R."/>
            <person name="Labutti K."/>
            <person name="Andreopoulos B."/>
            <person name="Lipzen A."/>
            <person name="Chen C."/>
            <person name="Yanf M."/>
            <person name="Daum C."/>
            <person name="Ng V."/>
            <person name="Clum A."/>
            <person name="Ohm R."/>
            <person name="Martin F."/>
            <person name="Silar P."/>
            <person name="Natvig D."/>
            <person name="Lalanne C."/>
            <person name="Gautier V."/>
            <person name="Ament-Velasquez S.L."/>
            <person name="Kruys A."/>
            <person name="Hutchinson M.I."/>
            <person name="Powell A.J."/>
            <person name="Barry K."/>
            <person name="Miller A.N."/>
            <person name="Grigoriev I.V."/>
            <person name="Debuchy R."/>
            <person name="Gladieux P."/>
            <person name="Thoren M.H."/>
            <person name="Johannesson H."/>
        </authorList>
    </citation>
    <scope>NUCLEOTIDE SEQUENCE</scope>
    <source>
        <strain evidence="2">CBS 508.74</strain>
    </source>
</reference>
<gene>
    <name evidence="2" type="ORF">N656DRAFT_785670</name>
</gene>
<keyword evidence="1" id="KW-0472">Membrane</keyword>
<evidence type="ECO:0000313" key="2">
    <source>
        <dbReference type="EMBL" id="KAK4107112.1"/>
    </source>
</evidence>
<keyword evidence="1" id="KW-1133">Transmembrane helix</keyword>
<dbReference type="EMBL" id="MU853382">
    <property type="protein sequence ID" value="KAK4107112.1"/>
    <property type="molecule type" value="Genomic_DNA"/>
</dbReference>
<dbReference type="Proteomes" id="UP001302812">
    <property type="component" value="Unassembled WGS sequence"/>
</dbReference>
<evidence type="ECO:0000313" key="3">
    <source>
        <dbReference type="Proteomes" id="UP001302812"/>
    </source>
</evidence>
<dbReference type="RefSeq" id="XP_064664682.1">
    <property type="nucleotide sequence ID" value="XM_064816436.1"/>
</dbReference>
<comment type="caution">
    <text evidence="2">The sequence shown here is derived from an EMBL/GenBank/DDBJ whole genome shotgun (WGS) entry which is preliminary data.</text>
</comment>
<dbReference type="AlphaFoldDB" id="A0AAN6T7U1"/>